<dbReference type="EMBL" id="HACA01021290">
    <property type="protein sequence ID" value="CDW38651.1"/>
    <property type="molecule type" value="Transcribed_RNA"/>
</dbReference>
<organism evidence="1">
    <name type="scientific">Lepeophtheirus salmonis</name>
    <name type="common">Salmon louse</name>
    <name type="synonym">Caligus salmonis</name>
    <dbReference type="NCBI Taxonomy" id="72036"/>
    <lineage>
        <taxon>Eukaryota</taxon>
        <taxon>Metazoa</taxon>
        <taxon>Ecdysozoa</taxon>
        <taxon>Arthropoda</taxon>
        <taxon>Crustacea</taxon>
        <taxon>Multicrustacea</taxon>
        <taxon>Hexanauplia</taxon>
        <taxon>Copepoda</taxon>
        <taxon>Siphonostomatoida</taxon>
        <taxon>Caligidae</taxon>
        <taxon>Lepeophtheirus</taxon>
    </lineage>
</organism>
<reference evidence="1" key="1">
    <citation type="submission" date="2014-05" db="EMBL/GenBank/DDBJ databases">
        <authorList>
            <person name="Chronopoulou M."/>
        </authorList>
    </citation>
    <scope>NUCLEOTIDE SEQUENCE</scope>
    <source>
        <tissue evidence="1">Whole organism</tissue>
    </source>
</reference>
<name>A0A0K2UL77_LEPSM</name>
<dbReference type="EMBL" id="HACA01021291">
    <property type="protein sequence ID" value="CDW38652.1"/>
    <property type="molecule type" value="Transcribed_RNA"/>
</dbReference>
<proteinExistence type="predicted"/>
<protein>
    <submittedName>
        <fullName evidence="1">Uncharacterized protein</fullName>
    </submittedName>
</protein>
<evidence type="ECO:0000313" key="1">
    <source>
        <dbReference type="EMBL" id="CDW38652.1"/>
    </source>
</evidence>
<sequence length="139" mass="15815">MMSGTPNLDIQPSKKAPATVLEVILGIGITSDHLVYRSIIVPEKLAFIKRKCQAGSFKLQKNCIYGLLMVIPCPRSNQYIIKIHEDILNSPQNRIDESLECLVSVFKPKQYSQVLLQHKWRNDKCFADSLHSWVGHEIP</sequence>
<dbReference type="AlphaFoldDB" id="A0A0K2UL77"/>
<accession>A0A0K2UL77</accession>